<dbReference type="Gene3D" id="4.10.60.10">
    <property type="entry name" value="Zinc finger, CCHC-type"/>
    <property type="match status" value="1"/>
</dbReference>
<dbReference type="AlphaFoldDB" id="A0AAN9AS96"/>
<feature type="region of interest" description="Disordered" evidence="1">
    <location>
        <begin position="272"/>
        <end position="295"/>
    </location>
</feature>
<feature type="compositionally biased region" description="Basic and acidic residues" evidence="1">
    <location>
        <begin position="281"/>
        <end position="295"/>
    </location>
</feature>
<reference evidence="2 3" key="1">
    <citation type="submission" date="2024-02" db="EMBL/GenBank/DDBJ databases">
        <title>Chromosome-scale genome assembly of the rough periwinkle Littorina saxatilis.</title>
        <authorList>
            <person name="De Jode A."/>
            <person name="Faria R."/>
            <person name="Formenti G."/>
            <person name="Sims Y."/>
            <person name="Smith T.P."/>
            <person name="Tracey A."/>
            <person name="Wood J.M.D."/>
            <person name="Zagrodzka Z.B."/>
            <person name="Johannesson K."/>
            <person name="Butlin R.K."/>
            <person name="Leder E.H."/>
        </authorList>
    </citation>
    <scope>NUCLEOTIDE SEQUENCE [LARGE SCALE GENOMIC DNA]</scope>
    <source>
        <strain evidence="2">Snail1</strain>
        <tissue evidence="2">Muscle</tissue>
    </source>
</reference>
<dbReference type="PANTHER" id="PTHR33198:SF20">
    <property type="entry name" value="RETROTRANSPOSON GAG DOMAIN-CONTAINING PROTEIN"/>
    <property type="match status" value="1"/>
</dbReference>
<feature type="compositionally biased region" description="Polar residues" evidence="1">
    <location>
        <begin position="169"/>
        <end position="191"/>
    </location>
</feature>
<gene>
    <name evidence="2" type="ORF">V1264_009698</name>
</gene>
<keyword evidence="3" id="KW-1185">Reference proteome</keyword>
<comment type="caution">
    <text evidence="2">The sequence shown here is derived from an EMBL/GenBank/DDBJ whole genome shotgun (WGS) entry which is preliminary data.</text>
</comment>
<feature type="region of interest" description="Disordered" evidence="1">
    <location>
        <begin position="169"/>
        <end position="226"/>
    </location>
</feature>
<evidence type="ECO:0000256" key="1">
    <source>
        <dbReference type="SAM" id="MobiDB-lite"/>
    </source>
</evidence>
<accession>A0AAN9AS96</accession>
<organism evidence="2 3">
    <name type="scientific">Littorina saxatilis</name>
    <dbReference type="NCBI Taxonomy" id="31220"/>
    <lineage>
        <taxon>Eukaryota</taxon>
        <taxon>Metazoa</taxon>
        <taxon>Spiralia</taxon>
        <taxon>Lophotrochozoa</taxon>
        <taxon>Mollusca</taxon>
        <taxon>Gastropoda</taxon>
        <taxon>Caenogastropoda</taxon>
        <taxon>Littorinimorpha</taxon>
        <taxon>Littorinoidea</taxon>
        <taxon>Littorinidae</taxon>
        <taxon>Littorina</taxon>
    </lineage>
</organism>
<evidence type="ECO:0000313" key="2">
    <source>
        <dbReference type="EMBL" id="KAK7092097.1"/>
    </source>
</evidence>
<dbReference type="Proteomes" id="UP001374579">
    <property type="component" value="Unassembled WGS sequence"/>
</dbReference>
<dbReference type="PANTHER" id="PTHR33198">
    <property type="entry name" value="ANK_REP_REGION DOMAIN-CONTAINING PROTEIN-RELATED"/>
    <property type="match status" value="1"/>
</dbReference>
<name>A0AAN9AS96_9CAEN</name>
<proteinExistence type="predicted"/>
<feature type="compositionally biased region" description="Gly residues" evidence="1">
    <location>
        <begin position="213"/>
        <end position="223"/>
    </location>
</feature>
<protein>
    <submittedName>
        <fullName evidence="2">Uncharacterized protein</fullName>
    </submittedName>
</protein>
<dbReference type="EMBL" id="JBAMIC010000022">
    <property type="protein sequence ID" value="KAK7092097.1"/>
    <property type="molecule type" value="Genomic_DNA"/>
</dbReference>
<sequence>MGPFKAPDAFDFTQPTKWPEWKQRFERYRSASKLDKDEEKVQVSALIYAMGNEAERIFLSFGLSDADSKKFDVVLGKFDGYFVPKRNIIHERARFHVRNQKPEENIETYVRALHELAATAEFPNKEESIRDRLVLGVLDTELSEKLQLKPDLTLQGAVQDARQYELVKSQLSDQRQSSVDALQRRQSGGSDQRNRRGGSAGSARRGGSSYTPGRGGSTQGGGKLQEASCSRCGRQHHRQACPAQGKKCNKCGRNNHFAAVCRSKAVNAIDEPQMEVASQRGHSEEAQASREEHFV</sequence>
<evidence type="ECO:0000313" key="3">
    <source>
        <dbReference type="Proteomes" id="UP001374579"/>
    </source>
</evidence>